<feature type="compositionally biased region" description="Low complexity" evidence="1">
    <location>
        <begin position="11"/>
        <end position="28"/>
    </location>
</feature>
<organism evidence="2 3">
    <name type="scientific">Lomentospora prolificans</name>
    <dbReference type="NCBI Taxonomy" id="41688"/>
    <lineage>
        <taxon>Eukaryota</taxon>
        <taxon>Fungi</taxon>
        <taxon>Dikarya</taxon>
        <taxon>Ascomycota</taxon>
        <taxon>Pezizomycotina</taxon>
        <taxon>Sordariomycetes</taxon>
        <taxon>Hypocreomycetidae</taxon>
        <taxon>Microascales</taxon>
        <taxon>Microascaceae</taxon>
        <taxon>Lomentospora</taxon>
    </lineage>
</organism>
<dbReference type="Pfam" id="PF04749">
    <property type="entry name" value="PLAC8"/>
    <property type="match status" value="1"/>
</dbReference>
<dbReference type="AlphaFoldDB" id="A0A2N3NJS9"/>
<evidence type="ECO:0000313" key="2">
    <source>
        <dbReference type="EMBL" id="PKS12612.1"/>
    </source>
</evidence>
<dbReference type="STRING" id="41688.A0A2N3NJS9"/>
<dbReference type="OrthoDB" id="1045822at2759"/>
<feature type="region of interest" description="Disordered" evidence="1">
    <location>
        <begin position="1"/>
        <end position="34"/>
    </location>
</feature>
<protein>
    <submittedName>
        <fullName evidence="2">Uncharacterized protein</fullName>
    </submittedName>
</protein>
<evidence type="ECO:0000313" key="3">
    <source>
        <dbReference type="Proteomes" id="UP000233524"/>
    </source>
</evidence>
<dbReference type="NCBIfam" id="TIGR01571">
    <property type="entry name" value="A_thal_Cys_rich"/>
    <property type="match status" value="1"/>
</dbReference>
<reference evidence="2 3" key="1">
    <citation type="journal article" date="2017" name="G3 (Bethesda)">
        <title>First Draft Genome Sequence of the Pathogenic Fungus Lomentospora prolificans (Formerly Scedosporium prolificans).</title>
        <authorList>
            <person name="Luo R."/>
            <person name="Zimin A."/>
            <person name="Workman R."/>
            <person name="Fan Y."/>
            <person name="Pertea G."/>
            <person name="Grossman N."/>
            <person name="Wear M.P."/>
            <person name="Jia B."/>
            <person name="Miller H."/>
            <person name="Casadevall A."/>
            <person name="Timp W."/>
            <person name="Zhang S.X."/>
            <person name="Salzberg S.L."/>
        </authorList>
    </citation>
    <scope>NUCLEOTIDE SEQUENCE [LARGE SCALE GENOMIC DNA]</scope>
    <source>
        <strain evidence="2 3">JHH-5317</strain>
    </source>
</reference>
<accession>A0A2N3NJS9</accession>
<dbReference type="Proteomes" id="UP000233524">
    <property type="component" value="Unassembled WGS sequence"/>
</dbReference>
<comment type="caution">
    <text evidence="2">The sequence shown here is derived from an EMBL/GenBank/DDBJ whole genome shotgun (WGS) entry which is preliminary data.</text>
</comment>
<evidence type="ECO:0000256" key="1">
    <source>
        <dbReference type="SAM" id="MobiDB-lite"/>
    </source>
</evidence>
<dbReference type="PANTHER" id="PTHR15907">
    <property type="entry name" value="DUF614 FAMILY PROTEIN-RELATED"/>
    <property type="match status" value="1"/>
</dbReference>
<dbReference type="InterPro" id="IPR006461">
    <property type="entry name" value="PLAC_motif_containing"/>
</dbReference>
<sequence>MAAPVDTSVQASAPAPHAASAAPGAKPGPIDDRDVEDWKNRLNDVLAKPAEVINSKSPEGSQSWFAGLFDCFNPIDTCLITCCVPCVTFGKTHHRMRKNANLDGYEPINTSCLLLVGSACVGLSIIPLAMQRADVRAKYNIEGSCISDLLISCCCGCCSLIQQDKEAAHREALLAEGGVKEQYQTNQGMAYPGQ</sequence>
<gene>
    <name evidence="2" type="ORF">jhhlp_000820</name>
</gene>
<proteinExistence type="predicted"/>
<keyword evidence="3" id="KW-1185">Reference proteome</keyword>
<dbReference type="VEuPathDB" id="FungiDB:jhhlp_000820"/>
<dbReference type="EMBL" id="NLAX01000003">
    <property type="protein sequence ID" value="PKS12612.1"/>
    <property type="molecule type" value="Genomic_DNA"/>
</dbReference>
<name>A0A2N3NJS9_9PEZI</name>
<dbReference type="InParanoid" id="A0A2N3NJS9"/>